<keyword evidence="1" id="KW-0472">Membrane</keyword>
<keyword evidence="1" id="KW-1133">Transmembrane helix</keyword>
<gene>
    <name evidence="2" type="ORF">GCM10011323_20140</name>
</gene>
<accession>A0ABQ1W6W2</accession>
<feature type="transmembrane region" description="Helical" evidence="1">
    <location>
        <begin position="33"/>
        <end position="55"/>
    </location>
</feature>
<keyword evidence="3" id="KW-1185">Reference proteome</keyword>
<proteinExistence type="predicted"/>
<reference evidence="3" key="1">
    <citation type="journal article" date="2019" name="Int. J. Syst. Evol. Microbiol.">
        <title>The Global Catalogue of Microorganisms (GCM) 10K type strain sequencing project: providing services to taxonomists for standard genome sequencing and annotation.</title>
        <authorList>
            <consortium name="The Broad Institute Genomics Platform"/>
            <consortium name="The Broad Institute Genome Sequencing Center for Infectious Disease"/>
            <person name="Wu L."/>
            <person name="Ma J."/>
        </authorList>
    </citation>
    <scope>NUCLEOTIDE SEQUENCE [LARGE SCALE GENOMIC DNA]</scope>
    <source>
        <strain evidence="3">CGMCC 1.12749</strain>
    </source>
</reference>
<feature type="transmembrane region" description="Helical" evidence="1">
    <location>
        <begin position="94"/>
        <end position="116"/>
    </location>
</feature>
<keyword evidence="1" id="KW-0812">Transmembrane</keyword>
<evidence type="ECO:0000313" key="2">
    <source>
        <dbReference type="EMBL" id="GGG15716.1"/>
    </source>
</evidence>
<organism evidence="2 3">
    <name type="scientific">Pontibacter amylolyticus</name>
    <dbReference type="NCBI Taxonomy" id="1424080"/>
    <lineage>
        <taxon>Bacteria</taxon>
        <taxon>Pseudomonadati</taxon>
        <taxon>Bacteroidota</taxon>
        <taxon>Cytophagia</taxon>
        <taxon>Cytophagales</taxon>
        <taxon>Hymenobacteraceae</taxon>
        <taxon>Pontibacter</taxon>
    </lineage>
</organism>
<name>A0ABQ1W6W2_9BACT</name>
<sequence>MTLSAAVLAILGIAFTFLPDELAVYLGAEPGPLHVLLLQVLGALYAGFAMLNWMAKGSRIGGIYNRPICIANFAHFFIGAMAMLKFLFRYPEQPFVLWILCAVYAGLAAWFGLTLYRHPLPVTEEKVKA</sequence>
<feature type="transmembrane region" description="Helical" evidence="1">
    <location>
        <begin position="67"/>
        <end position="88"/>
    </location>
</feature>
<evidence type="ECO:0000256" key="1">
    <source>
        <dbReference type="SAM" id="Phobius"/>
    </source>
</evidence>
<dbReference type="Proteomes" id="UP000634043">
    <property type="component" value="Unassembled WGS sequence"/>
</dbReference>
<comment type="caution">
    <text evidence="2">The sequence shown here is derived from an EMBL/GenBank/DDBJ whole genome shotgun (WGS) entry which is preliminary data.</text>
</comment>
<dbReference type="EMBL" id="BMFP01000003">
    <property type="protein sequence ID" value="GGG15716.1"/>
    <property type="molecule type" value="Genomic_DNA"/>
</dbReference>
<protein>
    <submittedName>
        <fullName evidence="2">Uncharacterized protein</fullName>
    </submittedName>
</protein>
<evidence type="ECO:0000313" key="3">
    <source>
        <dbReference type="Proteomes" id="UP000634043"/>
    </source>
</evidence>